<gene>
    <name evidence="2" type="ORF">K0M31_010691</name>
</gene>
<protein>
    <submittedName>
        <fullName evidence="2">Uncharacterized protein</fullName>
    </submittedName>
</protein>
<reference evidence="2" key="1">
    <citation type="submission" date="2021-10" db="EMBL/GenBank/DDBJ databases">
        <title>Melipona bicolor Genome sequencing and assembly.</title>
        <authorList>
            <person name="Araujo N.S."/>
            <person name="Arias M.C."/>
        </authorList>
    </citation>
    <scope>NUCLEOTIDE SEQUENCE</scope>
    <source>
        <strain evidence="2">USP_2M_L1-L4_2017</strain>
        <tissue evidence="2">Whole body</tissue>
    </source>
</reference>
<proteinExistence type="predicted"/>
<dbReference type="AlphaFoldDB" id="A0AA40FLL0"/>
<feature type="compositionally biased region" description="Gly residues" evidence="1">
    <location>
        <begin position="24"/>
        <end position="46"/>
    </location>
</feature>
<dbReference type="EMBL" id="JAHYIQ010000028">
    <property type="protein sequence ID" value="KAK1120907.1"/>
    <property type="molecule type" value="Genomic_DNA"/>
</dbReference>
<organism evidence="2 3">
    <name type="scientific">Melipona bicolor</name>
    <dbReference type="NCBI Taxonomy" id="60889"/>
    <lineage>
        <taxon>Eukaryota</taxon>
        <taxon>Metazoa</taxon>
        <taxon>Ecdysozoa</taxon>
        <taxon>Arthropoda</taxon>
        <taxon>Hexapoda</taxon>
        <taxon>Insecta</taxon>
        <taxon>Pterygota</taxon>
        <taxon>Neoptera</taxon>
        <taxon>Endopterygota</taxon>
        <taxon>Hymenoptera</taxon>
        <taxon>Apocrita</taxon>
        <taxon>Aculeata</taxon>
        <taxon>Apoidea</taxon>
        <taxon>Anthophila</taxon>
        <taxon>Apidae</taxon>
        <taxon>Melipona</taxon>
    </lineage>
</organism>
<evidence type="ECO:0000256" key="1">
    <source>
        <dbReference type="SAM" id="MobiDB-lite"/>
    </source>
</evidence>
<comment type="caution">
    <text evidence="2">The sequence shown here is derived from an EMBL/GenBank/DDBJ whole genome shotgun (WGS) entry which is preliminary data.</text>
</comment>
<dbReference type="Proteomes" id="UP001177670">
    <property type="component" value="Unassembled WGS sequence"/>
</dbReference>
<accession>A0AA40FLL0</accession>
<keyword evidence="3" id="KW-1185">Reference proteome</keyword>
<name>A0AA40FLL0_9HYME</name>
<feature type="region of interest" description="Disordered" evidence="1">
    <location>
        <begin position="64"/>
        <end position="84"/>
    </location>
</feature>
<evidence type="ECO:0000313" key="2">
    <source>
        <dbReference type="EMBL" id="KAK1120907.1"/>
    </source>
</evidence>
<feature type="region of interest" description="Disordered" evidence="1">
    <location>
        <begin position="1"/>
        <end position="50"/>
    </location>
</feature>
<sequence length="84" mass="8842">MQNEGEGEYQPKSRKKNYTARMGGRAGQGKAGQGRAGQGEGVGGAGSEEEGLAVTGTVWLDVEEFRSDGESKGPVRERPGPFEV</sequence>
<evidence type="ECO:0000313" key="3">
    <source>
        <dbReference type="Proteomes" id="UP001177670"/>
    </source>
</evidence>